<keyword evidence="3" id="KW-1185">Reference proteome</keyword>
<reference evidence="2 3" key="1">
    <citation type="submission" date="2024-09" db="EMBL/GenBank/DDBJ databases">
        <authorList>
            <person name="Sun Q."/>
            <person name="Mori K."/>
        </authorList>
    </citation>
    <scope>NUCLEOTIDE SEQUENCE [LARGE SCALE GENOMIC DNA]</scope>
    <source>
        <strain evidence="2 3">CECT 7682</strain>
    </source>
</reference>
<evidence type="ECO:0000313" key="2">
    <source>
        <dbReference type="EMBL" id="MFB9210226.1"/>
    </source>
</evidence>
<dbReference type="InterPro" id="IPR038740">
    <property type="entry name" value="BioF2-like_GNAT_dom"/>
</dbReference>
<organism evidence="2 3">
    <name type="scientific">Echinicola jeungdonensis</name>
    <dbReference type="NCBI Taxonomy" id="709343"/>
    <lineage>
        <taxon>Bacteria</taxon>
        <taxon>Pseudomonadati</taxon>
        <taxon>Bacteroidota</taxon>
        <taxon>Cytophagia</taxon>
        <taxon>Cytophagales</taxon>
        <taxon>Cyclobacteriaceae</taxon>
        <taxon>Echinicola</taxon>
    </lineage>
</organism>
<sequence length="565" mass="66467">MISTEKKYTSDDVTPKEKISLLTGDQVITAIQDEHFLTQWDELYQKCSWSTVFQNPNFVTHWYQIYRDEFEPIMVTYYKGQNLAGLLTMAISSQKEGTSKKNYRGKIIGAGHYEAEYQSWLSTPEENDEFIHQALTLINRDFPNCHIFFRYLIPEVPLGWIDTYPKWRKKTVMQAYKRPIMRMDDPEISKLFRKKEFRNKYNRLKRFGDLSFKKISDQEEFSQVLPILIEQFEFRQMAMFNKCQFTDSPEKLEFLMALFEQGLLHATILKVDDEIVASILGLMEKNWYHLGAINTHSPVYGNHSPGFVHFILLGELLSQNSQNIFDLTPGGDAYKERMATDHDHVTEMCIAGSQLFDKKQRLKYLFHDYLMRWKKRPMSIQLALKKKKYNFKHRLKKIKNYGLKALLSKDQPILDKKQETLYPVQLPTSIDQIMVPVKRNKLGDLLAYEEDQYGRSPWEFLEDSMLKYAEEFHAITWAENGVLLACAWVCSDKRWTKLFGVPFPGKPHPVITDIFYHPQIKDRLGDFISATIIKVLSQKKDPKIYICSHPKKTGIQEWVRQHKQG</sequence>
<gene>
    <name evidence="2" type="ORF">ACFFUR_00265</name>
</gene>
<dbReference type="InterPro" id="IPR016181">
    <property type="entry name" value="Acyl_CoA_acyltransferase"/>
</dbReference>
<dbReference type="EMBL" id="JBHMEW010000005">
    <property type="protein sequence ID" value="MFB9210226.1"/>
    <property type="molecule type" value="Genomic_DNA"/>
</dbReference>
<dbReference type="Proteomes" id="UP001589654">
    <property type="component" value="Unassembled WGS sequence"/>
</dbReference>
<name>A0ABV5J080_9BACT</name>
<proteinExistence type="predicted"/>
<dbReference type="Pfam" id="PF13480">
    <property type="entry name" value="Acetyltransf_6"/>
    <property type="match status" value="1"/>
</dbReference>
<dbReference type="SUPFAM" id="SSF55729">
    <property type="entry name" value="Acyl-CoA N-acyltransferases (Nat)"/>
    <property type="match status" value="1"/>
</dbReference>
<evidence type="ECO:0000259" key="1">
    <source>
        <dbReference type="Pfam" id="PF13480"/>
    </source>
</evidence>
<accession>A0ABV5J080</accession>
<feature type="domain" description="BioF2-like acetyltransferase" evidence="1">
    <location>
        <begin position="193"/>
        <end position="336"/>
    </location>
</feature>
<comment type="caution">
    <text evidence="2">The sequence shown here is derived from an EMBL/GenBank/DDBJ whole genome shotgun (WGS) entry which is preliminary data.</text>
</comment>
<evidence type="ECO:0000313" key="3">
    <source>
        <dbReference type="Proteomes" id="UP001589654"/>
    </source>
</evidence>
<dbReference type="RefSeq" id="WP_379945308.1">
    <property type="nucleotide sequence ID" value="NZ_JBHMEW010000005.1"/>
</dbReference>
<protein>
    <submittedName>
        <fullName evidence="2">GNAT family N-acetyltransferase</fullName>
    </submittedName>
</protein>